<proteinExistence type="predicted"/>
<dbReference type="RefSeq" id="WP_149400406.1">
    <property type="nucleotide sequence ID" value="NZ_BIXY01000009.1"/>
</dbReference>
<name>A0A5A5T7J3_9CHLR</name>
<feature type="region of interest" description="Disordered" evidence="1">
    <location>
        <begin position="189"/>
        <end position="217"/>
    </location>
</feature>
<organism evidence="2 3">
    <name type="scientific">Dictyobacter arantiisoli</name>
    <dbReference type="NCBI Taxonomy" id="2014874"/>
    <lineage>
        <taxon>Bacteria</taxon>
        <taxon>Bacillati</taxon>
        <taxon>Chloroflexota</taxon>
        <taxon>Ktedonobacteria</taxon>
        <taxon>Ktedonobacterales</taxon>
        <taxon>Dictyobacteraceae</taxon>
        <taxon>Dictyobacter</taxon>
    </lineage>
</organism>
<evidence type="ECO:0000313" key="2">
    <source>
        <dbReference type="EMBL" id="GCF07382.1"/>
    </source>
</evidence>
<sequence length="217" mass="22185">MQHNIKKHKKNTSSVSLSLKCGAILLLLTLSIIVVACGSNTTTMATTDTAPKSTATISFNKAHLSPTPTLAPQFCGAWITNESPAYSGGGVIPIYGNFGNNVNGNFSGIPGATVTFNVAWGDYSSSPYPATTSSDGLAVAYIPMGGHAGAINHLSLVTATFQSGDKSCSVGSDRPASFVLVTGAPSTPTKTFNPGNTGATPTKTFNPGNGFGRGNKH</sequence>
<gene>
    <name evidence="2" type="ORF">KDI_09460</name>
</gene>
<keyword evidence="3" id="KW-1185">Reference proteome</keyword>
<accession>A0A5A5T7J3</accession>
<dbReference type="EMBL" id="BIXY01000009">
    <property type="protein sequence ID" value="GCF07382.1"/>
    <property type="molecule type" value="Genomic_DNA"/>
</dbReference>
<evidence type="ECO:0000256" key="1">
    <source>
        <dbReference type="SAM" id="MobiDB-lite"/>
    </source>
</evidence>
<protein>
    <submittedName>
        <fullName evidence="2">Uncharacterized protein</fullName>
    </submittedName>
</protein>
<reference evidence="2 3" key="1">
    <citation type="submission" date="2019-01" db="EMBL/GenBank/DDBJ databases">
        <title>Draft genome sequence of Dictyobacter sp. Uno17.</title>
        <authorList>
            <person name="Wang C.M."/>
            <person name="Zheng Y."/>
            <person name="Sakai Y."/>
            <person name="Abe K."/>
            <person name="Yokota A."/>
            <person name="Yabe S."/>
        </authorList>
    </citation>
    <scope>NUCLEOTIDE SEQUENCE [LARGE SCALE GENOMIC DNA]</scope>
    <source>
        <strain evidence="2 3">Uno17</strain>
    </source>
</reference>
<dbReference type="OrthoDB" id="165057at2"/>
<dbReference type="AlphaFoldDB" id="A0A5A5T7J3"/>
<evidence type="ECO:0000313" key="3">
    <source>
        <dbReference type="Proteomes" id="UP000322530"/>
    </source>
</evidence>
<dbReference type="Proteomes" id="UP000322530">
    <property type="component" value="Unassembled WGS sequence"/>
</dbReference>
<comment type="caution">
    <text evidence="2">The sequence shown here is derived from an EMBL/GenBank/DDBJ whole genome shotgun (WGS) entry which is preliminary data.</text>
</comment>
<feature type="compositionally biased region" description="Polar residues" evidence="1">
    <location>
        <begin position="189"/>
        <end position="207"/>
    </location>
</feature>